<dbReference type="InterPro" id="IPR003748">
    <property type="entry name" value="DUF169"/>
</dbReference>
<dbReference type="Proteomes" id="UP000184480">
    <property type="component" value="Unassembled WGS sequence"/>
</dbReference>
<gene>
    <name evidence="1" type="ORF">SAMN05444362_10177</name>
</gene>
<dbReference type="EMBL" id="FQUC01000001">
    <property type="protein sequence ID" value="SHE32205.1"/>
    <property type="molecule type" value="Genomic_DNA"/>
</dbReference>
<keyword evidence="2" id="KW-1185">Reference proteome</keyword>
<evidence type="ECO:0000313" key="2">
    <source>
        <dbReference type="Proteomes" id="UP000184480"/>
    </source>
</evidence>
<dbReference type="RefSeq" id="WP_062175202.1">
    <property type="nucleotide sequence ID" value="NZ_BBXL01000001.1"/>
</dbReference>
<name>A0A1M4SJ21_9BACT</name>
<protein>
    <submittedName>
        <fullName evidence="1">Uncharacterized ArCR, COG2043</fullName>
    </submittedName>
</protein>
<organism evidence="1 2">
    <name type="scientific">Dysgonomonas macrotermitis</name>
    <dbReference type="NCBI Taxonomy" id="1346286"/>
    <lineage>
        <taxon>Bacteria</taxon>
        <taxon>Pseudomonadati</taxon>
        <taxon>Bacteroidota</taxon>
        <taxon>Bacteroidia</taxon>
        <taxon>Bacteroidales</taxon>
        <taxon>Dysgonomonadaceae</taxon>
        <taxon>Dysgonomonas</taxon>
    </lineage>
</organism>
<accession>A0A1M4SJ21</accession>
<dbReference type="OrthoDB" id="9779322at2"/>
<proteinExistence type="predicted"/>
<dbReference type="STRING" id="1346286.SAMN05444362_10177"/>
<sequence>MKVNHFVNKYKEAFGDAVELPIVFWYSDRVEGLTEKINGCFFKGMKEVRSGNTISLNAENISCGGGKFYTGFTPMPEHVPNFVSLKEKYKETPQMVLDFIDELQVPLAASTWLHFARIDKVEDFERLEGIIFFATPDILSGLLTWTWFDTNEKDAVTTEFGSGCSAIVTQATLENRKGGKRTFLGLFDPSVRPWFEPDLLSFVIPLSRFREMYSTMEQCCLFDTHAWRKIRERINLEM</sequence>
<dbReference type="Pfam" id="PF02596">
    <property type="entry name" value="DUF169"/>
    <property type="match status" value="1"/>
</dbReference>
<dbReference type="AlphaFoldDB" id="A0A1M4SJ21"/>
<reference evidence="2" key="1">
    <citation type="submission" date="2016-11" db="EMBL/GenBank/DDBJ databases">
        <authorList>
            <person name="Varghese N."/>
            <person name="Submissions S."/>
        </authorList>
    </citation>
    <scope>NUCLEOTIDE SEQUENCE [LARGE SCALE GENOMIC DNA]</scope>
    <source>
        <strain evidence="2">DSM 27370</strain>
    </source>
</reference>
<evidence type="ECO:0000313" key="1">
    <source>
        <dbReference type="EMBL" id="SHE32205.1"/>
    </source>
</evidence>